<dbReference type="CDD" id="cd01166">
    <property type="entry name" value="KdgK"/>
    <property type="match status" value="1"/>
</dbReference>
<keyword evidence="3" id="KW-0547">Nucleotide-binding</keyword>
<dbReference type="InterPro" id="IPR050306">
    <property type="entry name" value="PfkB_Carbo_kinase"/>
</dbReference>
<dbReference type="GO" id="GO:0016301">
    <property type="term" value="F:kinase activity"/>
    <property type="evidence" value="ECO:0007669"/>
    <property type="project" value="UniProtKB-KW"/>
</dbReference>
<keyword evidence="5" id="KW-0067">ATP-binding</keyword>
<evidence type="ECO:0000313" key="8">
    <source>
        <dbReference type="Proteomes" id="UP001143543"/>
    </source>
</evidence>
<organism evidence="7 8">
    <name type="scientific">Neptunitalea lumnitzerae</name>
    <dbReference type="NCBI Taxonomy" id="2965509"/>
    <lineage>
        <taxon>Bacteria</taxon>
        <taxon>Pseudomonadati</taxon>
        <taxon>Bacteroidota</taxon>
        <taxon>Flavobacteriia</taxon>
        <taxon>Flavobacteriales</taxon>
        <taxon>Flavobacteriaceae</taxon>
        <taxon>Neptunitalea</taxon>
    </lineage>
</organism>
<comment type="similarity">
    <text evidence="1">Belongs to the carbohydrate kinase PfkB family.</text>
</comment>
<dbReference type="Gene3D" id="6.10.140.490">
    <property type="match status" value="1"/>
</dbReference>
<evidence type="ECO:0000256" key="4">
    <source>
        <dbReference type="ARBA" id="ARBA00022777"/>
    </source>
</evidence>
<name>A0ABQ5MGG2_9FLAO</name>
<protein>
    <submittedName>
        <fullName evidence="7">Sugar kinase</fullName>
    </submittedName>
</protein>
<gene>
    <name evidence="7" type="ORF">Y10_08820</name>
</gene>
<dbReference type="EMBL" id="BRVO01000001">
    <property type="protein sequence ID" value="GLB48514.1"/>
    <property type="molecule type" value="Genomic_DNA"/>
</dbReference>
<accession>A0ABQ5MGG2</accession>
<dbReference type="InterPro" id="IPR011611">
    <property type="entry name" value="PfkB_dom"/>
</dbReference>
<feature type="domain" description="Carbohydrate kinase PfkB" evidence="6">
    <location>
        <begin position="5"/>
        <end position="295"/>
    </location>
</feature>
<dbReference type="PANTHER" id="PTHR43085">
    <property type="entry name" value="HEXOKINASE FAMILY MEMBER"/>
    <property type="match status" value="1"/>
</dbReference>
<keyword evidence="2" id="KW-0808">Transferase</keyword>
<evidence type="ECO:0000256" key="3">
    <source>
        <dbReference type="ARBA" id="ARBA00022741"/>
    </source>
</evidence>
<dbReference type="PANTHER" id="PTHR43085:SF1">
    <property type="entry name" value="PSEUDOURIDINE KINASE-RELATED"/>
    <property type="match status" value="1"/>
</dbReference>
<keyword evidence="8" id="KW-1185">Reference proteome</keyword>
<dbReference type="SUPFAM" id="SSF53613">
    <property type="entry name" value="Ribokinase-like"/>
    <property type="match status" value="1"/>
</dbReference>
<dbReference type="Gene3D" id="3.40.1190.30">
    <property type="match status" value="1"/>
</dbReference>
<evidence type="ECO:0000313" key="7">
    <source>
        <dbReference type="EMBL" id="GLB48514.1"/>
    </source>
</evidence>
<evidence type="ECO:0000256" key="1">
    <source>
        <dbReference type="ARBA" id="ARBA00010688"/>
    </source>
</evidence>
<dbReference type="Pfam" id="PF00294">
    <property type="entry name" value="PfkB"/>
    <property type="match status" value="1"/>
</dbReference>
<dbReference type="Proteomes" id="UP001143543">
    <property type="component" value="Unassembled WGS sequence"/>
</dbReference>
<proteinExistence type="inferred from homology"/>
<sequence length="310" mass="34023">MKTIDIISIGEILIDCIGSDLGLSLEHTTNFQRYLGGSPTNVAINAARLGLKASLVATCGKDGFGDFMLHKLQEDGVQTDYLRRSEEYPTSVIFVSKSVATPEFIPYREADCEIRSEQLSEAFIAQAKVYHTTSFALSKNPAQQTILEGAKMAFQQGVKLSIDINFSEKIWPNKEEATEVLGAYLAMNPLVKISEDDCYRFFGEHKTDAAIFEYFHAAGAATICYTKGKNGVVISDTTEGIYTQKAMEIPKVIDATGAGDAFWTGFLYGYIHNKTLLESVAIAQKLASVKLQNLGGLPKQFDVELIKNGK</sequence>
<dbReference type="RefSeq" id="WP_281764150.1">
    <property type="nucleotide sequence ID" value="NZ_BRVO01000001.1"/>
</dbReference>
<evidence type="ECO:0000256" key="2">
    <source>
        <dbReference type="ARBA" id="ARBA00022679"/>
    </source>
</evidence>
<dbReference type="InterPro" id="IPR029056">
    <property type="entry name" value="Ribokinase-like"/>
</dbReference>
<reference evidence="7" key="1">
    <citation type="submission" date="2022-07" db="EMBL/GenBank/DDBJ databases">
        <title>Taxonomy of Novel Oxalotrophic and Methylotrophic Bacteria.</title>
        <authorList>
            <person name="Sahin N."/>
            <person name="Tani A."/>
        </authorList>
    </citation>
    <scope>NUCLEOTIDE SEQUENCE</scope>
    <source>
        <strain evidence="7">Y10</strain>
    </source>
</reference>
<evidence type="ECO:0000256" key="5">
    <source>
        <dbReference type="ARBA" id="ARBA00022840"/>
    </source>
</evidence>
<evidence type="ECO:0000259" key="6">
    <source>
        <dbReference type="Pfam" id="PF00294"/>
    </source>
</evidence>
<dbReference type="Gene3D" id="3.40.1620.20">
    <property type="match status" value="1"/>
</dbReference>
<comment type="caution">
    <text evidence="7">The sequence shown here is derived from an EMBL/GenBank/DDBJ whole genome shotgun (WGS) entry which is preliminary data.</text>
</comment>
<keyword evidence="4 7" id="KW-0418">Kinase</keyword>